<dbReference type="AlphaFoldDB" id="A0A4R0HDG5"/>
<evidence type="ECO:0000256" key="1">
    <source>
        <dbReference type="SAM" id="MobiDB-lite"/>
    </source>
</evidence>
<reference evidence="2 3" key="1">
    <citation type="submission" date="2019-02" db="EMBL/GenBank/DDBJ databases">
        <title>Kribbella capetownensis sp. nov. and Kribbella speibonae sp. nov., isolated from soil.</title>
        <authorList>
            <person name="Curtis S.M."/>
            <person name="Norton I."/>
            <person name="Everest G.J."/>
            <person name="Meyers P.R."/>
        </authorList>
    </citation>
    <scope>NUCLEOTIDE SEQUENCE [LARGE SCALE GENOMIC DNA]</scope>
    <source>
        <strain evidence="2 3">KCTC 29219</strain>
    </source>
</reference>
<organism evidence="2 3">
    <name type="scientific">Kribbella soli</name>
    <dbReference type="NCBI Taxonomy" id="1124743"/>
    <lineage>
        <taxon>Bacteria</taxon>
        <taxon>Bacillati</taxon>
        <taxon>Actinomycetota</taxon>
        <taxon>Actinomycetes</taxon>
        <taxon>Propionibacteriales</taxon>
        <taxon>Kribbellaceae</taxon>
        <taxon>Kribbella</taxon>
    </lineage>
</organism>
<proteinExistence type="predicted"/>
<gene>
    <name evidence="2" type="ORF">E0H45_22425</name>
</gene>
<keyword evidence="3" id="KW-1185">Reference proteome</keyword>
<dbReference type="Proteomes" id="UP000292346">
    <property type="component" value="Unassembled WGS sequence"/>
</dbReference>
<evidence type="ECO:0000313" key="3">
    <source>
        <dbReference type="Proteomes" id="UP000292346"/>
    </source>
</evidence>
<protein>
    <submittedName>
        <fullName evidence="2">Uncharacterized protein</fullName>
    </submittedName>
</protein>
<sequence length="240" mass="24382">MSRARRAIPQAHRALWLAVGIVAALTAAAWVAIAQVGSGSGSGSAEPSTQMPTHSAHQTTPTLSTPPATERNVVNPGVAACTKEIQAAEAVVAAAGNATAHWREHVQARTDLLAGKNTEEQTKAIWKRTRLLGPADKVSVNSAVAERAATKGGCNAVPGKSAAFCEQRLAALDAAGTADRAAAGDWAAHLQAMAAHAAGDFGAEHAQELWVAAWSGATRNLNAAARATAALADAPACKPA</sequence>
<feature type="compositionally biased region" description="Polar residues" evidence="1">
    <location>
        <begin position="45"/>
        <end position="67"/>
    </location>
</feature>
<feature type="region of interest" description="Disordered" evidence="1">
    <location>
        <begin position="38"/>
        <end position="71"/>
    </location>
</feature>
<name>A0A4R0HDG5_9ACTN</name>
<dbReference type="EMBL" id="SJJZ01000002">
    <property type="protein sequence ID" value="TCC08621.1"/>
    <property type="molecule type" value="Genomic_DNA"/>
</dbReference>
<dbReference type="OrthoDB" id="5188525at2"/>
<evidence type="ECO:0000313" key="2">
    <source>
        <dbReference type="EMBL" id="TCC08621.1"/>
    </source>
</evidence>
<comment type="caution">
    <text evidence="2">The sequence shown here is derived from an EMBL/GenBank/DDBJ whole genome shotgun (WGS) entry which is preliminary data.</text>
</comment>
<dbReference type="RefSeq" id="WP_131340224.1">
    <property type="nucleotide sequence ID" value="NZ_SJJZ01000002.1"/>
</dbReference>
<accession>A0A4R0HDG5</accession>